<dbReference type="InParanoid" id="M1DNR3"/>
<evidence type="ECO:0000256" key="1">
    <source>
        <dbReference type="SAM" id="MobiDB-lite"/>
    </source>
</evidence>
<dbReference type="Gramene" id="PGSC0003DMT400091940">
    <property type="protein sequence ID" value="PGSC0003DMT400091940"/>
    <property type="gene ID" value="PGSC0003DMG400041511"/>
</dbReference>
<dbReference type="EnsemblPlants" id="PGSC0003DMT400091940">
    <property type="protein sequence ID" value="PGSC0003DMT400091940"/>
    <property type="gene ID" value="PGSC0003DMG400041511"/>
</dbReference>
<sequence length="81" mass="8922">MVEKPLIWTKNKRNEFGKGIIKILRGFKLFSRPVAPVTAPAKESTTRGHGRGRGRGRARGRGRGSVAPTRDGAPFENVPRN</sequence>
<protein>
    <submittedName>
        <fullName evidence="2">'chromo' domain containing protein</fullName>
    </submittedName>
</protein>
<evidence type="ECO:0000313" key="3">
    <source>
        <dbReference type="Proteomes" id="UP000011115"/>
    </source>
</evidence>
<evidence type="ECO:0000313" key="2">
    <source>
        <dbReference type="EnsemblPlants" id="PGSC0003DMT400091940"/>
    </source>
</evidence>
<reference evidence="2" key="2">
    <citation type="submission" date="2015-06" db="UniProtKB">
        <authorList>
            <consortium name="EnsemblPlants"/>
        </authorList>
    </citation>
    <scope>IDENTIFICATION</scope>
    <source>
        <strain evidence="2">DM1-3 516 R44</strain>
    </source>
</reference>
<dbReference type="HOGENOM" id="CLU_2376860_0_0_1"/>
<proteinExistence type="predicted"/>
<name>M1DNR3_SOLTU</name>
<reference evidence="3" key="1">
    <citation type="journal article" date="2011" name="Nature">
        <title>Genome sequence and analysis of the tuber crop potato.</title>
        <authorList>
            <consortium name="The Potato Genome Sequencing Consortium"/>
        </authorList>
    </citation>
    <scope>NUCLEOTIDE SEQUENCE [LARGE SCALE GENOMIC DNA]</scope>
    <source>
        <strain evidence="3">cv. DM1-3 516 R44</strain>
    </source>
</reference>
<feature type="compositionally biased region" description="Basic residues" evidence="1">
    <location>
        <begin position="48"/>
        <end position="62"/>
    </location>
</feature>
<accession>M1DNR3</accession>
<keyword evidence="3" id="KW-1185">Reference proteome</keyword>
<feature type="region of interest" description="Disordered" evidence="1">
    <location>
        <begin position="37"/>
        <end position="81"/>
    </location>
</feature>
<dbReference type="AlphaFoldDB" id="M1DNR3"/>
<organism evidence="2 3">
    <name type="scientific">Solanum tuberosum</name>
    <name type="common">Potato</name>
    <dbReference type="NCBI Taxonomy" id="4113"/>
    <lineage>
        <taxon>Eukaryota</taxon>
        <taxon>Viridiplantae</taxon>
        <taxon>Streptophyta</taxon>
        <taxon>Embryophyta</taxon>
        <taxon>Tracheophyta</taxon>
        <taxon>Spermatophyta</taxon>
        <taxon>Magnoliopsida</taxon>
        <taxon>eudicotyledons</taxon>
        <taxon>Gunneridae</taxon>
        <taxon>Pentapetalae</taxon>
        <taxon>asterids</taxon>
        <taxon>lamiids</taxon>
        <taxon>Solanales</taxon>
        <taxon>Solanaceae</taxon>
        <taxon>Solanoideae</taxon>
        <taxon>Solaneae</taxon>
        <taxon>Solanum</taxon>
    </lineage>
</organism>
<dbReference type="Proteomes" id="UP000011115">
    <property type="component" value="Unassembled WGS sequence"/>
</dbReference>
<dbReference type="PaxDb" id="4113-PGSC0003DMT400091940"/>